<protein>
    <submittedName>
        <fullName evidence="2">Vacuolar sorting protein 9 (VPS9) domain-containing protein</fullName>
    </submittedName>
</protein>
<dbReference type="PANTHER" id="PTHR23101">
    <property type="entry name" value="RAB GDP/GTP EXCHANGE FACTOR"/>
    <property type="match status" value="1"/>
</dbReference>
<dbReference type="Gene3D" id="1.20.1050.80">
    <property type="entry name" value="VPS9 domain"/>
    <property type="match status" value="1"/>
</dbReference>
<dbReference type="GO" id="GO:0030139">
    <property type="term" value="C:endocytic vesicle"/>
    <property type="evidence" value="ECO:0007669"/>
    <property type="project" value="TreeGrafter"/>
</dbReference>
<feature type="non-terminal residue" evidence="2">
    <location>
        <position position="1"/>
    </location>
</feature>
<dbReference type="GO" id="GO:0031267">
    <property type="term" value="F:small GTPase binding"/>
    <property type="evidence" value="ECO:0007669"/>
    <property type="project" value="TreeGrafter"/>
</dbReference>
<gene>
    <name evidence="2" type="ORF">TPC1_14897</name>
</gene>
<dbReference type="GO" id="GO:0005829">
    <property type="term" value="C:cytosol"/>
    <property type="evidence" value="ECO:0007669"/>
    <property type="project" value="TreeGrafter"/>
</dbReference>
<dbReference type="AlphaFoldDB" id="A0A146KB95"/>
<dbReference type="PANTHER" id="PTHR23101:SF25">
    <property type="entry name" value="GTPASE-ACTIVATING PROTEIN AND VPS9 DOMAIN-CONTAINING PROTEIN 1"/>
    <property type="match status" value="1"/>
</dbReference>
<sequence length="588" mass="68946">ATIDQLLQVILPNPIIYYVEMVKEKKTHQKAELRLLHNQIEIKSPQGERIIPYNKIFAMHVQTQDDFTLIVEDSTSQKLKTFLINVRSSQTPFIFNQIQHRQNTFQIWNRRLRYGVIKEALKYPILLQQLSANKSLFGQLSLIQLQQLNQLLTNKHFDKTFGQFTNQNFTESYDFKNYKLTWPWLDQQEVSVSEAVQTFQPSLDLQTLMSDRTFFLQKEEVPLNLQKLIEQVNRSRYQLSTLTQMSEQLRIKTICDQCHLSSPKLFQRQQYIESWFNFDQQKQFSVCCSELRDQLDPITNTIIRDNKIQLMKFQMVKEDEFERIELFDPVSLQDCASITVEQIAFGAVFPRLWRRAKQEFAFSDGELRKACAFMREEEQLIKLIKEEELKKSMKSSVGPSYALINSTKGEKEVQNDPNLIQKEDLQTLQNESAKTQKFTEKEEETQNENLNPDLLEDFLGIPKKFRDPCKFNLCVEELKQLDLPINMNPRQFLNILLETIVCIQITVNTQTIAGLSQRKKNQMVAFGADDMLPIFILVLIQADLKNAVTCCEVMQNCCDPNLLNDEFGYYVTCFSSAINYLSEKWREI</sequence>
<feature type="non-terminal residue" evidence="2">
    <location>
        <position position="588"/>
    </location>
</feature>
<proteinExistence type="predicted"/>
<dbReference type="GO" id="GO:0016192">
    <property type="term" value="P:vesicle-mediated transport"/>
    <property type="evidence" value="ECO:0007669"/>
    <property type="project" value="InterPro"/>
</dbReference>
<evidence type="ECO:0000313" key="2">
    <source>
        <dbReference type="EMBL" id="JAP92985.1"/>
    </source>
</evidence>
<dbReference type="SUPFAM" id="SSF109993">
    <property type="entry name" value="VPS9 domain"/>
    <property type="match status" value="1"/>
</dbReference>
<dbReference type="PROSITE" id="PS51205">
    <property type="entry name" value="VPS9"/>
    <property type="match status" value="1"/>
</dbReference>
<dbReference type="GO" id="GO:0005085">
    <property type="term" value="F:guanyl-nucleotide exchange factor activity"/>
    <property type="evidence" value="ECO:0007669"/>
    <property type="project" value="InterPro"/>
</dbReference>
<evidence type="ECO:0000259" key="1">
    <source>
        <dbReference type="PROSITE" id="PS51205"/>
    </source>
</evidence>
<dbReference type="EMBL" id="GDID01003621">
    <property type="protein sequence ID" value="JAP92985.1"/>
    <property type="molecule type" value="Transcribed_RNA"/>
</dbReference>
<dbReference type="Pfam" id="PF02204">
    <property type="entry name" value="VPS9"/>
    <property type="match status" value="1"/>
</dbReference>
<dbReference type="InterPro" id="IPR037191">
    <property type="entry name" value="VPS9_dom_sf"/>
</dbReference>
<feature type="domain" description="VPS9" evidence="1">
    <location>
        <begin position="432"/>
        <end position="588"/>
    </location>
</feature>
<accession>A0A146KB95</accession>
<name>A0A146KB95_9EUKA</name>
<reference evidence="2" key="1">
    <citation type="submission" date="2015-07" db="EMBL/GenBank/DDBJ databases">
        <title>Adaptation to a free-living lifestyle via gene acquisitions in the diplomonad Trepomonas sp. PC1.</title>
        <authorList>
            <person name="Xu F."/>
            <person name="Jerlstrom-Hultqvist J."/>
            <person name="Kolisko M."/>
            <person name="Simpson A.G.B."/>
            <person name="Roger A.J."/>
            <person name="Svard S.G."/>
            <person name="Andersson J.O."/>
        </authorList>
    </citation>
    <scope>NUCLEOTIDE SEQUENCE</scope>
    <source>
        <strain evidence="2">PC1</strain>
    </source>
</reference>
<dbReference type="InterPro" id="IPR045046">
    <property type="entry name" value="Vps9-like"/>
</dbReference>
<dbReference type="InterPro" id="IPR003123">
    <property type="entry name" value="VPS9"/>
</dbReference>
<organism evidence="2">
    <name type="scientific">Trepomonas sp. PC1</name>
    <dbReference type="NCBI Taxonomy" id="1076344"/>
    <lineage>
        <taxon>Eukaryota</taxon>
        <taxon>Metamonada</taxon>
        <taxon>Diplomonadida</taxon>
        <taxon>Hexamitidae</taxon>
        <taxon>Hexamitinae</taxon>
        <taxon>Trepomonas</taxon>
    </lineage>
</organism>